<accession>A0AA39ZQT3</accession>
<protein>
    <submittedName>
        <fullName evidence="2">Heterokaryon incompatibility protein-domain-containing protein</fullName>
    </submittedName>
</protein>
<dbReference type="Pfam" id="PF06985">
    <property type="entry name" value="HET"/>
    <property type="match status" value="1"/>
</dbReference>
<organism evidence="2 3">
    <name type="scientific">Lasiosphaeria miniovina</name>
    <dbReference type="NCBI Taxonomy" id="1954250"/>
    <lineage>
        <taxon>Eukaryota</taxon>
        <taxon>Fungi</taxon>
        <taxon>Dikarya</taxon>
        <taxon>Ascomycota</taxon>
        <taxon>Pezizomycotina</taxon>
        <taxon>Sordariomycetes</taxon>
        <taxon>Sordariomycetidae</taxon>
        <taxon>Sordariales</taxon>
        <taxon>Lasiosphaeriaceae</taxon>
        <taxon>Lasiosphaeria</taxon>
    </lineage>
</organism>
<evidence type="ECO:0000313" key="2">
    <source>
        <dbReference type="EMBL" id="KAK0701936.1"/>
    </source>
</evidence>
<proteinExistence type="predicted"/>
<gene>
    <name evidence="2" type="ORF">B0T26DRAFT_744888</name>
</gene>
<evidence type="ECO:0000259" key="1">
    <source>
        <dbReference type="Pfam" id="PF06985"/>
    </source>
</evidence>
<name>A0AA39ZQT3_9PEZI</name>
<comment type="caution">
    <text evidence="2">The sequence shown here is derived from an EMBL/GenBank/DDBJ whole genome shotgun (WGS) entry which is preliminary data.</text>
</comment>
<keyword evidence="3" id="KW-1185">Reference proteome</keyword>
<dbReference type="GeneID" id="85327738"/>
<dbReference type="RefSeq" id="XP_060289600.1">
    <property type="nucleotide sequence ID" value="XM_060444468.1"/>
</dbReference>
<reference evidence="2" key="1">
    <citation type="submission" date="2023-06" db="EMBL/GenBank/DDBJ databases">
        <title>Genome-scale phylogeny and comparative genomics of the fungal order Sordariales.</title>
        <authorList>
            <consortium name="Lawrence Berkeley National Laboratory"/>
            <person name="Hensen N."/>
            <person name="Bonometti L."/>
            <person name="Westerberg I."/>
            <person name="Brannstrom I.O."/>
            <person name="Guillou S."/>
            <person name="Cros-Aarteil S."/>
            <person name="Calhoun S."/>
            <person name="Haridas S."/>
            <person name="Kuo A."/>
            <person name="Mondo S."/>
            <person name="Pangilinan J."/>
            <person name="Riley R."/>
            <person name="LaButti K."/>
            <person name="Andreopoulos B."/>
            <person name="Lipzen A."/>
            <person name="Chen C."/>
            <person name="Yanf M."/>
            <person name="Daum C."/>
            <person name="Ng V."/>
            <person name="Clum A."/>
            <person name="Steindorff A."/>
            <person name="Ohm R."/>
            <person name="Martin F."/>
            <person name="Silar P."/>
            <person name="Natvig D."/>
            <person name="Lalanne C."/>
            <person name="Gautier V."/>
            <person name="Ament-velasquez S.L."/>
            <person name="Kruys A."/>
            <person name="Hutchinson M.I."/>
            <person name="Powell A.J."/>
            <person name="Barry K."/>
            <person name="Miller A.N."/>
            <person name="Grigoriev I.V."/>
            <person name="Debuchy R."/>
            <person name="Gladieux P."/>
            <person name="Thoren M.H."/>
            <person name="Johannesson H."/>
        </authorList>
    </citation>
    <scope>NUCLEOTIDE SEQUENCE</scope>
    <source>
        <strain evidence="2">SMH2392-1A</strain>
    </source>
</reference>
<evidence type="ECO:0000313" key="3">
    <source>
        <dbReference type="Proteomes" id="UP001172101"/>
    </source>
</evidence>
<dbReference type="InterPro" id="IPR010730">
    <property type="entry name" value="HET"/>
</dbReference>
<dbReference type="EMBL" id="JAUIRO010000009">
    <property type="protein sequence ID" value="KAK0701936.1"/>
    <property type="molecule type" value="Genomic_DNA"/>
</dbReference>
<dbReference type="PANTHER" id="PTHR33112">
    <property type="entry name" value="DOMAIN PROTEIN, PUTATIVE-RELATED"/>
    <property type="match status" value="1"/>
</dbReference>
<dbReference type="PANTHER" id="PTHR33112:SF16">
    <property type="entry name" value="HETEROKARYON INCOMPATIBILITY DOMAIN-CONTAINING PROTEIN"/>
    <property type="match status" value="1"/>
</dbReference>
<dbReference type="Proteomes" id="UP001172101">
    <property type="component" value="Unassembled WGS sequence"/>
</dbReference>
<sequence length="689" mass="75846">MSTLSGSVSFCVICAKTLLLFDGMQKHVSFEETLRTSLLADWRLTWKFETPATVSWHQFSKQAARVALMVKHKRGYSWGIGSFMLHPDPRVALPGVAESERKSLPEDYGTVLETMAKVASWMQECFSTHKKCQQLFGKDGPGLPVAHWFPDRLIRITRTESSGSAWLNTRLVLKSDLTDFPADTSQEGVQYLSFSHCWGPEPKGGRGGSVLTQVTINDWHKELPLDRMPLAFRHAVRVCASLGFDHIWIDSLCILQDSVRDWQEQSAVMADVYKFAWLNIAALSTGSDYEGFINEAREPRAIFGFRAPLAPILGVANGAFQGRACALLDGNVTLLWDIQRDLPGGGDWLAPLFTRAWVYQERSLARRTLAFATHGVFFACDEASYGENLNGMDGVSTRGFGSRHLLHSVTDKAAALAAEAVAAGNVPSPERLQQEALNLFKRFGSTWNGAVSDYTKCKLTKDTDRLVAISSIARELANSRILGQKRYLAGLWDINLIYQLGWMANGRDSPGRRKHVGAEGYVAPSWSWASVEVPVTTCGAFYPDPLEVRALTDVRAADVELATEFPFGPVSAGWVRLRGCPKAISGSFTKPNYDYEGSSGYEMVASRAGLSKVVWVPHMLTAHSSMVSCSALVFAEVTPGEESGCGGTFVKPGEKVYRRLGTGNFGRIPSLFRNDKLVMALGTFPDAPR</sequence>
<dbReference type="AlphaFoldDB" id="A0AA39ZQT3"/>
<feature type="domain" description="Heterokaryon incompatibility" evidence="1">
    <location>
        <begin position="191"/>
        <end position="361"/>
    </location>
</feature>